<protein>
    <submittedName>
        <fullName evidence="2">Uncharacterized protein</fullName>
    </submittedName>
</protein>
<accession>A0A0A8YN29</accession>
<sequence length="49" mass="5431">MQTQPAYHDARGDIVLPPPAASHHGVVRVLPAPMESSGNGSRRWRKGRW</sequence>
<evidence type="ECO:0000313" key="2">
    <source>
        <dbReference type="EMBL" id="JAD28074.1"/>
    </source>
</evidence>
<proteinExistence type="predicted"/>
<name>A0A0A8YN29_ARUDO</name>
<feature type="region of interest" description="Disordered" evidence="1">
    <location>
        <begin position="1"/>
        <end position="20"/>
    </location>
</feature>
<dbReference type="AlphaFoldDB" id="A0A0A8YN29"/>
<evidence type="ECO:0000256" key="1">
    <source>
        <dbReference type="SAM" id="MobiDB-lite"/>
    </source>
</evidence>
<organism evidence="2">
    <name type="scientific">Arundo donax</name>
    <name type="common">Giant reed</name>
    <name type="synonym">Donax arundinaceus</name>
    <dbReference type="NCBI Taxonomy" id="35708"/>
    <lineage>
        <taxon>Eukaryota</taxon>
        <taxon>Viridiplantae</taxon>
        <taxon>Streptophyta</taxon>
        <taxon>Embryophyta</taxon>
        <taxon>Tracheophyta</taxon>
        <taxon>Spermatophyta</taxon>
        <taxon>Magnoliopsida</taxon>
        <taxon>Liliopsida</taxon>
        <taxon>Poales</taxon>
        <taxon>Poaceae</taxon>
        <taxon>PACMAD clade</taxon>
        <taxon>Arundinoideae</taxon>
        <taxon>Arundineae</taxon>
        <taxon>Arundo</taxon>
    </lineage>
</organism>
<dbReference type="EMBL" id="GBRH01269821">
    <property type="protein sequence ID" value="JAD28074.1"/>
    <property type="molecule type" value="Transcribed_RNA"/>
</dbReference>
<reference evidence="2" key="2">
    <citation type="journal article" date="2015" name="Data Brief">
        <title>Shoot transcriptome of the giant reed, Arundo donax.</title>
        <authorList>
            <person name="Barrero R.A."/>
            <person name="Guerrero F.D."/>
            <person name="Moolhuijzen P."/>
            <person name="Goolsby J.A."/>
            <person name="Tidwell J."/>
            <person name="Bellgard S.E."/>
            <person name="Bellgard M.I."/>
        </authorList>
    </citation>
    <scope>NUCLEOTIDE SEQUENCE</scope>
    <source>
        <tissue evidence="2">Shoot tissue taken approximately 20 cm above the soil surface</tissue>
    </source>
</reference>
<reference evidence="2" key="1">
    <citation type="submission" date="2014-09" db="EMBL/GenBank/DDBJ databases">
        <authorList>
            <person name="Magalhaes I.L.F."/>
            <person name="Oliveira U."/>
            <person name="Santos F.R."/>
            <person name="Vidigal T.H.D.A."/>
            <person name="Brescovit A.D."/>
            <person name="Santos A.J."/>
        </authorList>
    </citation>
    <scope>NUCLEOTIDE SEQUENCE</scope>
    <source>
        <tissue evidence="2">Shoot tissue taken approximately 20 cm above the soil surface</tissue>
    </source>
</reference>